<dbReference type="SUPFAM" id="SSF89392">
    <property type="entry name" value="Prokaryotic lipoproteins and lipoprotein localization factors"/>
    <property type="match status" value="1"/>
</dbReference>
<reference evidence="2 3" key="1">
    <citation type="submission" date="2016-08" db="EMBL/GenBank/DDBJ databases">
        <title>Draft genome of Fabibacter sp. strain SK-8.</title>
        <authorList>
            <person name="Wong S.-K."/>
            <person name="Hamasaki K."/>
            <person name="Yoshizawa S."/>
        </authorList>
    </citation>
    <scope>NUCLEOTIDE SEQUENCE [LARGE SCALE GENOMIC DNA]</scope>
    <source>
        <strain evidence="2 3">SK-8</strain>
    </source>
</reference>
<evidence type="ECO:0000256" key="1">
    <source>
        <dbReference type="ARBA" id="ARBA00022729"/>
    </source>
</evidence>
<keyword evidence="1" id="KW-0732">Signal</keyword>
<dbReference type="PANTHER" id="PTHR35869:SF1">
    <property type="entry name" value="OUTER-MEMBRANE LIPOPROTEIN CARRIER PROTEIN"/>
    <property type="match status" value="1"/>
</dbReference>
<proteinExistence type="predicted"/>
<sequence length="205" mass="23590">MILVVISVTVKGQGEAKSILDKMSETYKAMPGYEIAFVQRVISESEVIERLSGSAAVAKEKFVLKFQDQHIYCNGPVLWTYLVETQELTISNFEPEEGAINPAKIYDIYKEGFNFEYKRLDEVNGEPVHVIELLSTDEDAPYPKILMYVGQKDSYLKAWDLVDYDDVISAFEVSSFKPNQTYNEKFFEFDEKANPVQHKEDLRNE</sequence>
<protein>
    <recommendedName>
        <fullName evidence="4">Cell envelope biogenesis protein LolA</fullName>
    </recommendedName>
</protein>
<dbReference type="PANTHER" id="PTHR35869">
    <property type="entry name" value="OUTER-MEMBRANE LIPOPROTEIN CARRIER PROTEIN"/>
    <property type="match status" value="1"/>
</dbReference>
<dbReference type="InterPro" id="IPR004564">
    <property type="entry name" value="OM_lipoprot_carrier_LolA-like"/>
</dbReference>
<accession>A0A1E5SY83</accession>
<dbReference type="Proteomes" id="UP000095552">
    <property type="component" value="Unassembled WGS sequence"/>
</dbReference>
<dbReference type="EMBL" id="MDGQ01000005">
    <property type="protein sequence ID" value="OEK04094.1"/>
    <property type="molecule type" value="Genomic_DNA"/>
</dbReference>
<comment type="caution">
    <text evidence="2">The sequence shown here is derived from an EMBL/GenBank/DDBJ whole genome shotgun (WGS) entry which is preliminary data.</text>
</comment>
<evidence type="ECO:0000313" key="2">
    <source>
        <dbReference type="EMBL" id="OEK04094.1"/>
    </source>
</evidence>
<keyword evidence="3" id="KW-1185">Reference proteome</keyword>
<dbReference type="STRING" id="1563681.BFP71_11435"/>
<organism evidence="2 3">
    <name type="scientific">Roseivirga misakiensis</name>
    <dbReference type="NCBI Taxonomy" id="1563681"/>
    <lineage>
        <taxon>Bacteria</taxon>
        <taxon>Pseudomonadati</taxon>
        <taxon>Bacteroidota</taxon>
        <taxon>Cytophagia</taxon>
        <taxon>Cytophagales</taxon>
        <taxon>Roseivirgaceae</taxon>
        <taxon>Roseivirga</taxon>
    </lineage>
</organism>
<name>A0A1E5SY83_9BACT</name>
<evidence type="ECO:0008006" key="4">
    <source>
        <dbReference type="Google" id="ProtNLM"/>
    </source>
</evidence>
<dbReference type="Gene3D" id="2.50.20.10">
    <property type="entry name" value="Lipoprotein localisation LolA/LolB/LppX"/>
    <property type="match status" value="1"/>
</dbReference>
<dbReference type="AlphaFoldDB" id="A0A1E5SY83"/>
<dbReference type="Pfam" id="PF03548">
    <property type="entry name" value="LolA"/>
    <property type="match status" value="1"/>
</dbReference>
<dbReference type="InterPro" id="IPR029046">
    <property type="entry name" value="LolA/LolB/LppX"/>
</dbReference>
<gene>
    <name evidence="2" type="ORF">BFP71_11435</name>
</gene>
<evidence type="ECO:0000313" key="3">
    <source>
        <dbReference type="Proteomes" id="UP000095552"/>
    </source>
</evidence>
<dbReference type="CDD" id="cd16325">
    <property type="entry name" value="LolA"/>
    <property type="match status" value="1"/>
</dbReference>